<dbReference type="GO" id="GO:0090729">
    <property type="term" value="F:toxin activity"/>
    <property type="evidence" value="ECO:0007669"/>
    <property type="project" value="UniProtKB-KW"/>
</dbReference>
<dbReference type="GO" id="GO:0044231">
    <property type="term" value="C:host cell presynaptic membrane"/>
    <property type="evidence" value="ECO:0007669"/>
    <property type="project" value="UniProtKB-KW"/>
</dbReference>
<dbReference type="SMART" id="SM00248">
    <property type="entry name" value="ANK"/>
    <property type="match status" value="2"/>
</dbReference>
<evidence type="ECO:0000256" key="1">
    <source>
        <dbReference type="ARBA" id="ARBA00004175"/>
    </source>
</evidence>
<comment type="subcellular location">
    <subcellularLocation>
        <location evidence="2">Secreted</location>
    </subcellularLocation>
    <subcellularLocation>
        <location evidence="1">Target cell membrane</location>
    </subcellularLocation>
</comment>
<evidence type="ECO:0000256" key="12">
    <source>
        <dbReference type="PROSITE-ProRule" id="PRU00023"/>
    </source>
</evidence>
<reference evidence="13 14" key="1">
    <citation type="submission" date="2021-06" db="EMBL/GenBank/DDBJ databases">
        <title>Caerostris darwini draft genome.</title>
        <authorList>
            <person name="Kono N."/>
            <person name="Arakawa K."/>
        </authorList>
    </citation>
    <scope>NUCLEOTIDE SEQUENCE [LARGE SCALE GENOMIC DNA]</scope>
</reference>
<keyword evidence="14" id="KW-1185">Reference proteome</keyword>
<keyword evidence="8" id="KW-0677">Repeat</keyword>
<evidence type="ECO:0000256" key="10">
    <source>
        <dbReference type="ARBA" id="ARBA00023043"/>
    </source>
</evidence>
<evidence type="ECO:0000256" key="2">
    <source>
        <dbReference type="ARBA" id="ARBA00004613"/>
    </source>
</evidence>
<proteinExistence type="predicted"/>
<dbReference type="PANTHER" id="PTHR24134:SF9">
    <property type="entry name" value="ANKYRIN REPEAT AND SOCS BOX PROTEIN 8"/>
    <property type="match status" value="1"/>
</dbReference>
<dbReference type="Proteomes" id="UP001054837">
    <property type="component" value="Unassembled WGS sequence"/>
</dbReference>
<keyword evidence="6" id="KW-0800">Toxin</keyword>
<protein>
    <submittedName>
        <fullName evidence="13">Uncharacterized protein</fullName>
    </submittedName>
</protein>
<name>A0AAV4MIL1_9ARAC</name>
<dbReference type="Pfam" id="PF12796">
    <property type="entry name" value="Ank_2"/>
    <property type="match status" value="1"/>
</dbReference>
<evidence type="ECO:0000256" key="9">
    <source>
        <dbReference type="ARBA" id="ARBA00023028"/>
    </source>
</evidence>
<evidence type="ECO:0000256" key="3">
    <source>
        <dbReference type="ARBA" id="ARBA00022483"/>
    </source>
</evidence>
<dbReference type="InterPro" id="IPR036770">
    <property type="entry name" value="Ankyrin_rpt-contain_sf"/>
</dbReference>
<dbReference type="GO" id="GO:0044218">
    <property type="term" value="C:other organism cell membrane"/>
    <property type="evidence" value="ECO:0007669"/>
    <property type="project" value="UniProtKB-KW"/>
</dbReference>
<evidence type="ECO:0000256" key="4">
    <source>
        <dbReference type="ARBA" id="ARBA00022525"/>
    </source>
</evidence>
<keyword evidence="5" id="KW-1052">Target cell membrane</keyword>
<keyword evidence="9" id="KW-0638">Presynaptic neurotoxin</keyword>
<keyword evidence="10 12" id="KW-0040">ANK repeat</keyword>
<evidence type="ECO:0000256" key="5">
    <source>
        <dbReference type="ARBA" id="ARBA00022537"/>
    </source>
</evidence>
<evidence type="ECO:0000256" key="8">
    <source>
        <dbReference type="ARBA" id="ARBA00022737"/>
    </source>
</evidence>
<dbReference type="Pfam" id="PF00023">
    <property type="entry name" value="Ank"/>
    <property type="match status" value="1"/>
</dbReference>
<keyword evidence="4" id="KW-0964">Secreted</keyword>
<evidence type="ECO:0000256" key="7">
    <source>
        <dbReference type="ARBA" id="ARBA00022699"/>
    </source>
</evidence>
<gene>
    <name evidence="13" type="ORF">CDAR_568901</name>
</gene>
<dbReference type="Gene3D" id="1.25.40.20">
    <property type="entry name" value="Ankyrin repeat-containing domain"/>
    <property type="match status" value="1"/>
</dbReference>
<keyword evidence="11" id="KW-1053">Target membrane</keyword>
<dbReference type="AlphaFoldDB" id="A0AAV4MIL1"/>
<keyword evidence="3" id="KW-0268">Exocytosis</keyword>
<dbReference type="PROSITE" id="PS50088">
    <property type="entry name" value="ANK_REPEAT"/>
    <property type="match status" value="1"/>
</dbReference>
<evidence type="ECO:0000313" key="13">
    <source>
        <dbReference type="EMBL" id="GIX71306.1"/>
    </source>
</evidence>
<dbReference type="InterPro" id="IPR002110">
    <property type="entry name" value="Ankyrin_rpt"/>
</dbReference>
<feature type="repeat" description="ANK" evidence="12">
    <location>
        <begin position="22"/>
        <end position="54"/>
    </location>
</feature>
<dbReference type="PANTHER" id="PTHR24134">
    <property type="entry name" value="ANKYRIN REPEAT-CONTAINING PROTEIN DDB_G0279043"/>
    <property type="match status" value="1"/>
</dbReference>
<dbReference type="EMBL" id="BPLQ01000433">
    <property type="protein sequence ID" value="GIX71306.1"/>
    <property type="molecule type" value="Genomic_DNA"/>
</dbReference>
<dbReference type="SUPFAM" id="SSF48403">
    <property type="entry name" value="Ankyrin repeat"/>
    <property type="match status" value="1"/>
</dbReference>
<keyword evidence="11" id="KW-0472">Membrane</keyword>
<keyword evidence="7" id="KW-0528">Neurotoxin</keyword>
<dbReference type="PROSITE" id="PS50297">
    <property type="entry name" value="ANK_REP_REGION"/>
    <property type="match status" value="1"/>
</dbReference>
<dbReference type="GO" id="GO:0005576">
    <property type="term" value="C:extracellular region"/>
    <property type="evidence" value="ECO:0007669"/>
    <property type="project" value="UniProtKB-SubCell"/>
</dbReference>
<evidence type="ECO:0000313" key="14">
    <source>
        <dbReference type="Proteomes" id="UP001054837"/>
    </source>
</evidence>
<evidence type="ECO:0000256" key="6">
    <source>
        <dbReference type="ARBA" id="ARBA00022656"/>
    </source>
</evidence>
<comment type="caution">
    <text evidence="13">The sequence shown here is derived from an EMBL/GenBank/DDBJ whole genome shotgun (WGS) entry which is preliminary data.</text>
</comment>
<dbReference type="GO" id="GO:0006887">
    <property type="term" value="P:exocytosis"/>
    <property type="evidence" value="ECO:0007669"/>
    <property type="project" value="UniProtKB-KW"/>
</dbReference>
<evidence type="ECO:0000256" key="11">
    <source>
        <dbReference type="ARBA" id="ARBA00023298"/>
    </source>
</evidence>
<accession>A0AAV4MIL1</accession>
<sequence length="94" mass="10515">MLQKAFVATRIELQKINSLDEFNRTPLHHACWSRSITCIKLLLKMGADVDTLKCPTAHLHAAYLCNKVECAEMLLKHGANVCAFNCSDKTPLCL</sequence>
<organism evidence="13 14">
    <name type="scientific">Caerostris darwini</name>
    <dbReference type="NCBI Taxonomy" id="1538125"/>
    <lineage>
        <taxon>Eukaryota</taxon>
        <taxon>Metazoa</taxon>
        <taxon>Ecdysozoa</taxon>
        <taxon>Arthropoda</taxon>
        <taxon>Chelicerata</taxon>
        <taxon>Arachnida</taxon>
        <taxon>Araneae</taxon>
        <taxon>Araneomorphae</taxon>
        <taxon>Entelegynae</taxon>
        <taxon>Araneoidea</taxon>
        <taxon>Araneidae</taxon>
        <taxon>Caerostris</taxon>
    </lineage>
</organism>